<accession>A0A2J6QQY3</accession>
<dbReference type="EMBL" id="KZ613464">
    <property type="protein sequence ID" value="PMD28671.1"/>
    <property type="molecule type" value="Genomic_DNA"/>
</dbReference>
<reference evidence="2 3" key="1">
    <citation type="submission" date="2016-05" db="EMBL/GenBank/DDBJ databases">
        <title>A degradative enzymes factory behind the ericoid mycorrhizal symbiosis.</title>
        <authorList>
            <consortium name="DOE Joint Genome Institute"/>
            <person name="Martino E."/>
            <person name="Morin E."/>
            <person name="Grelet G."/>
            <person name="Kuo A."/>
            <person name="Kohler A."/>
            <person name="Daghino S."/>
            <person name="Barry K."/>
            <person name="Choi C."/>
            <person name="Cichocki N."/>
            <person name="Clum A."/>
            <person name="Copeland A."/>
            <person name="Hainaut M."/>
            <person name="Haridas S."/>
            <person name="Labutti K."/>
            <person name="Lindquist E."/>
            <person name="Lipzen A."/>
            <person name="Khouja H.-R."/>
            <person name="Murat C."/>
            <person name="Ohm R."/>
            <person name="Olson A."/>
            <person name="Spatafora J."/>
            <person name="Veneault-Fourrey C."/>
            <person name="Henrissat B."/>
            <person name="Grigoriev I."/>
            <person name="Martin F."/>
            <person name="Perotto S."/>
        </authorList>
    </citation>
    <scope>NUCLEOTIDE SEQUENCE [LARGE SCALE GENOMIC DNA]</scope>
    <source>
        <strain evidence="2 3">UAMH 7357</strain>
    </source>
</reference>
<evidence type="ECO:0000256" key="1">
    <source>
        <dbReference type="SAM" id="MobiDB-lite"/>
    </source>
</evidence>
<gene>
    <name evidence="2" type="ORF">NA56DRAFT_696452</name>
</gene>
<dbReference type="Proteomes" id="UP000235672">
    <property type="component" value="Unassembled WGS sequence"/>
</dbReference>
<evidence type="ECO:0000313" key="2">
    <source>
        <dbReference type="EMBL" id="PMD28671.1"/>
    </source>
</evidence>
<organism evidence="2 3">
    <name type="scientific">Hyaloscypha hepaticicola</name>
    <dbReference type="NCBI Taxonomy" id="2082293"/>
    <lineage>
        <taxon>Eukaryota</taxon>
        <taxon>Fungi</taxon>
        <taxon>Dikarya</taxon>
        <taxon>Ascomycota</taxon>
        <taxon>Pezizomycotina</taxon>
        <taxon>Leotiomycetes</taxon>
        <taxon>Helotiales</taxon>
        <taxon>Hyaloscyphaceae</taxon>
        <taxon>Hyaloscypha</taxon>
    </lineage>
</organism>
<dbReference type="AlphaFoldDB" id="A0A2J6QQY3"/>
<name>A0A2J6QQY3_9HELO</name>
<sequence length="87" mass="9420">MTPGLLPPHGEDIQFKKPTSEDDKADTKKVTEVLAPLQQSTPPASTETEQPATRAPLNPDTPPNVIPQFAPATGPRAHDQMFQAEHL</sequence>
<proteinExistence type="predicted"/>
<protein>
    <submittedName>
        <fullName evidence="2">Uncharacterized protein</fullName>
    </submittedName>
</protein>
<feature type="compositionally biased region" description="Polar residues" evidence="1">
    <location>
        <begin position="37"/>
        <end position="51"/>
    </location>
</feature>
<keyword evidence="3" id="KW-1185">Reference proteome</keyword>
<evidence type="ECO:0000313" key="3">
    <source>
        <dbReference type="Proteomes" id="UP000235672"/>
    </source>
</evidence>
<feature type="region of interest" description="Disordered" evidence="1">
    <location>
        <begin position="1"/>
        <end position="87"/>
    </location>
</feature>
<feature type="compositionally biased region" description="Basic and acidic residues" evidence="1">
    <location>
        <begin position="9"/>
        <end position="31"/>
    </location>
</feature>